<dbReference type="InterPro" id="IPR003170">
    <property type="entry name" value="MurB"/>
</dbReference>
<evidence type="ECO:0000256" key="3">
    <source>
        <dbReference type="ARBA" id="ARBA00004496"/>
    </source>
</evidence>
<dbReference type="GO" id="GO:0005829">
    <property type="term" value="C:cytosol"/>
    <property type="evidence" value="ECO:0007669"/>
    <property type="project" value="TreeGrafter"/>
</dbReference>
<evidence type="ECO:0000256" key="17">
    <source>
        <dbReference type="ARBA" id="ARBA00031026"/>
    </source>
</evidence>
<dbReference type="NCBIfam" id="NF010480">
    <property type="entry name" value="PRK13905.1"/>
    <property type="match status" value="1"/>
</dbReference>
<dbReference type="UniPathway" id="UPA00219"/>
<dbReference type="Proteomes" id="UP000886101">
    <property type="component" value="Unassembled WGS sequence"/>
</dbReference>
<evidence type="ECO:0000313" key="21">
    <source>
        <dbReference type="EMBL" id="HHI96872.1"/>
    </source>
</evidence>
<feature type="active site" evidence="19">
    <location>
        <position position="171"/>
    </location>
</feature>
<dbReference type="Gene3D" id="3.30.43.10">
    <property type="entry name" value="Uridine Diphospho-n-acetylenolpyruvylglucosamine Reductase, domain 2"/>
    <property type="match status" value="1"/>
</dbReference>
<evidence type="ECO:0000256" key="19">
    <source>
        <dbReference type="HAMAP-Rule" id="MF_00037"/>
    </source>
</evidence>
<evidence type="ECO:0000256" key="4">
    <source>
        <dbReference type="ARBA" id="ARBA00004752"/>
    </source>
</evidence>
<dbReference type="InterPro" id="IPR016169">
    <property type="entry name" value="FAD-bd_PCMH_sub2"/>
</dbReference>
<organism evidence="21">
    <name type="scientific">Thermodesulfatator atlanticus</name>
    <dbReference type="NCBI Taxonomy" id="501497"/>
    <lineage>
        <taxon>Bacteria</taxon>
        <taxon>Pseudomonadati</taxon>
        <taxon>Thermodesulfobacteriota</taxon>
        <taxon>Thermodesulfobacteria</taxon>
        <taxon>Thermodesulfobacteriales</taxon>
        <taxon>Thermodesulfatatoraceae</taxon>
        <taxon>Thermodesulfatator</taxon>
    </lineage>
</organism>
<protein>
    <recommendedName>
        <fullName evidence="6 19">UDP-N-acetylenolpyruvoylglucosamine reductase</fullName>
        <ecNumber evidence="5 19">1.3.1.98</ecNumber>
    </recommendedName>
    <alternativeName>
        <fullName evidence="17 19">UDP-N-acetylmuramate dehydrogenase</fullName>
    </alternativeName>
</protein>
<dbReference type="NCBIfam" id="TIGR00179">
    <property type="entry name" value="murB"/>
    <property type="match status" value="1"/>
</dbReference>
<dbReference type="SUPFAM" id="SSF56194">
    <property type="entry name" value="Uridine diphospho-N-Acetylenolpyruvylglucosamine reductase, MurB, C-terminal domain"/>
    <property type="match status" value="1"/>
</dbReference>
<comment type="function">
    <text evidence="2 19">Cell wall formation.</text>
</comment>
<evidence type="ECO:0000256" key="13">
    <source>
        <dbReference type="ARBA" id="ARBA00022984"/>
    </source>
</evidence>
<feature type="active site" evidence="19">
    <location>
        <position position="290"/>
    </location>
</feature>
<evidence type="ECO:0000256" key="10">
    <source>
        <dbReference type="ARBA" id="ARBA00022827"/>
    </source>
</evidence>
<dbReference type="GO" id="GO:0051301">
    <property type="term" value="P:cell division"/>
    <property type="evidence" value="ECO:0007669"/>
    <property type="project" value="UniProtKB-KW"/>
</dbReference>
<dbReference type="PROSITE" id="PS51387">
    <property type="entry name" value="FAD_PCMH"/>
    <property type="match status" value="1"/>
</dbReference>
<keyword evidence="16 19" id="KW-0961">Cell wall biogenesis/degradation</keyword>
<dbReference type="HAMAP" id="MF_00037">
    <property type="entry name" value="MurB"/>
    <property type="match status" value="1"/>
</dbReference>
<feature type="domain" description="FAD-binding PCMH-type" evidence="20">
    <location>
        <begin position="28"/>
        <end position="191"/>
    </location>
</feature>
<dbReference type="InterPro" id="IPR011601">
    <property type="entry name" value="MurB_C"/>
</dbReference>
<dbReference type="PANTHER" id="PTHR21071">
    <property type="entry name" value="UDP-N-ACETYLENOLPYRUVOYLGLUCOSAMINE REDUCTASE"/>
    <property type="match status" value="1"/>
</dbReference>
<dbReference type="PANTHER" id="PTHR21071:SF4">
    <property type="entry name" value="UDP-N-ACETYLENOLPYRUVOYLGLUCOSAMINE REDUCTASE"/>
    <property type="match status" value="1"/>
</dbReference>
<comment type="subcellular location">
    <subcellularLocation>
        <location evidence="3 19">Cytoplasm</location>
    </subcellularLocation>
</comment>
<dbReference type="EC" id="1.3.1.98" evidence="5 19"/>
<evidence type="ECO:0000256" key="9">
    <source>
        <dbReference type="ARBA" id="ARBA00022630"/>
    </source>
</evidence>
<keyword evidence="14 19" id="KW-0560">Oxidoreductase</keyword>
<comment type="pathway">
    <text evidence="4 19">Cell wall biogenesis; peptidoglycan biosynthesis.</text>
</comment>
<comment type="caution">
    <text evidence="21">The sequence shown here is derived from an EMBL/GenBank/DDBJ whole genome shotgun (WGS) entry which is preliminary data.</text>
</comment>
<dbReference type="GO" id="GO:0071555">
    <property type="term" value="P:cell wall organization"/>
    <property type="evidence" value="ECO:0007669"/>
    <property type="project" value="UniProtKB-KW"/>
</dbReference>
<dbReference type="GO" id="GO:0008762">
    <property type="term" value="F:UDP-N-acetylmuramate dehydrogenase activity"/>
    <property type="evidence" value="ECO:0007669"/>
    <property type="project" value="UniProtKB-UniRule"/>
</dbReference>
<dbReference type="InterPro" id="IPR036318">
    <property type="entry name" value="FAD-bd_PCMH-like_sf"/>
</dbReference>
<dbReference type="Pfam" id="PF01565">
    <property type="entry name" value="FAD_binding_4"/>
    <property type="match status" value="1"/>
</dbReference>
<evidence type="ECO:0000256" key="11">
    <source>
        <dbReference type="ARBA" id="ARBA00022857"/>
    </source>
</evidence>
<gene>
    <name evidence="19 21" type="primary">murB</name>
    <name evidence="21" type="ORF">ENJ96_03375</name>
</gene>
<dbReference type="Gene3D" id="3.90.78.10">
    <property type="entry name" value="UDP-N-acetylenolpyruvoylglucosamine reductase, C-terminal domain"/>
    <property type="match status" value="1"/>
</dbReference>
<dbReference type="Pfam" id="PF02873">
    <property type="entry name" value="MurB_C"/>
    <property type="match status" value="1"/>
</dbReference>
<dbReference type="InterPro" id="IPR036635">
    <property type="entry name" value="MurB_C_sf"/>
</dbReference>
<evidence type="ECO:0000256" key="5">
    <source>
        <dbReference type="ARBA" id="ARBA00012518"/>
    </source>
</evidence>
<dbReference type="EMBL" id="DROK01000097">
    <property type="protein sequence ID" value="HHI96872.1"/>
    <property type="molecule type" value="Genomic_DNA"/>
</dbReference>
<evidence type="ECO:0000256" key="1">
    <source>
        <dbReference type="ARBA" id="ARBA00001974"/>
    </source>
</evidence>
<keyword evidence="13 19" id="KW-0573">Peptidoglycan synthesis</keyword>
<accession>A0A7V5U268</accession>
<proteinExistence type="inferred from homology"/>
<sequence>MKKRFGRPKNLGLSVKEMVSLSPYTTFKVGGPVDLFFEPENIWELARVCTFLEEEGIPKFLLGGGSNLLVRDGGVRGACLSLRKLRGFEVLGDELWVEAGLSLKSLLDLCVQYGLSGLEFLSGVPATVGGAVAMNAGAFGFEIKDFLTQVTLLGQGHFVTKARDALAFSYRGLGLPEGAVVVAARFKLVRRTPQEVREKISFYLKERRRRQPLSFPSAGCVFKNPGQVAAGYLIEAAGLKGFSRGGAQISRKHANFIINRGKARADDILFLVDLVKEEVFRQFGLELEEEIKIVGEA</sequence>
<dbReference type="InterPro" id="IPR006094">
    <property type="entry name" value="Oxid_FAD_bind_N"/>
</dbReference>
<evidence type="ECO:0000259" key="20">
    <source>
        <dbReference type="PROSITE" id="PS51387"/>
    </source>
</evidence>
<keyword evidence="15 19" id="KW-0131">Cell cycle</keyword>
<name>A0A7V5U268_9BACT</name>
<dbReference type="SUPFAM" id="SSF56176">
    <property type="entry name" value="FAD-binding/transporter-associated domain-like"/>
    <property type="match status" value="1"/>
</dbReference>
<keyword evidence="9 19" id="KW-0285">Flavoprotein</keyword>
<feature type="active site" description="Proton donor" evidence="19">
    <location>
        <position position="220"/>
    </location>
</feature>
<reference evidence="21" key="1">
    <citation type="journal article" date="2020" name="mSystems">
        <title>Genome- and Community-Level Interaction Insights into Carbon Utilization and Element Cycling Functions of Hydrothermarchaeota in Hydrothermal Sediment.</title>
        <authorList>
            <person name="Zhou Z."/>
            <person name="Liu Y."/>
            <person name="Xu W."/>
            <person name="Pan J."/>
            <person name="Luo Z.H."/>
            <person name="Li M."/>
        </authorList>
    </citation>
    <scope>NUCLEOTIDE SEQUENCE [LARGE SCALE GENOMIC DNA]</scope>
    <source>
        <strain evidence="21">HyVt-533</strain>
    </source>
</reference>
<keyword evidence="8 19" id="KW-0132">Cell division</keyword>
<dbReference type="GO" id="GO:0009252">
    <property type="term" value="P:peptidoglycan biosynthetic process"/>
    <property type="evidence" value="ECO:0007669"/>
    <property type="project" value="UniProtKB-UniRule"/>
</dbReference>
<comment type="catalytic activity">
    <reaction evidence="18 19">
        <text>UDP-N-acetyl-alpha-D-muramate + NADP(+) = UDP-N-acetyl-3-O-(1-carboxyvinyl)-alpha-D-glucosamine + NADPH + H(+)</text>
        <dbReference type="Rhea" id="RHEA:12248"/>
        <dbReference type="ChEBI" id="CHEBI:15378"/>
        <dbReference type="ChEBI" id="CHEBI:57783"/>
        <dbReference type="ChEBI" id="CHEBI:58349"/>
        <dbReference type="ChEBI" id="CHEBI:68483"/>
        <dbReference type="ChEBI" id="CHEBI:70757"/>
        <dbReference type="EC" id="1.3.1.98"/>
    </reaction>
</comment>
<evidence type="ECO:0000256" key="7">
    <source>
        <dbReference type="ARBA" id="ARBA00022490"/>
    </source>
</evidence>
<dbReference type="GO" id="GO:0071949">
    <property type="term" value="F:FAD binding"/>
    <property type="evidence" value="ECO:0007669"/>
    <property type="project" value="InterPro"/>
</dbReference>
<evidence type="ECO:0000256" key="8">
    <source>
        <dbReference type="ARBA" id="ARBA00022618"/>
    </source>
</evidence>
<dbReference type="AlphaFoldDB" id="A0A7V5U268"/>
<dbReference type="InterPro" id="IPR016166">
    <property type="entry name" value="FAD-bd_PCMH"/>
</dbReference>
<keyword evidence="7 19" id="KW-0963">Cytoplasm</keyword>
<keyword evidence="12 19" id="KW-0133">Cell shape</keyword>
<evidence type="ECO:0000256" key="2">
    <source>
        <dbReference type="ARBA" id="ARBA00003921"/>
    </source>
</evidence>
<evidence type="ECO:0000256" key="12">
    <source>
        <dbReference type="ARBA" id="ARBA00022960"/>
    </source>
</evidence>
<dbReference type="Gene3D" id="3.30.465.10">
    <property type="match status" value="1"/>
</dbReference>
<comment type="similarity">
    <text evidence="19">Belongs to the MurB family.</text>
</comment>
<evidence type="ECO:0000256" key="6">
    <source>
        <dbReference type="ARBA" id="ARBA00015188"/>
    </source>
</evidence>
<dbReference type="GO" id="GO:0008360">
    <property type="term" value="P:regulation of cell shape"/>
    <property type="evidence" value="ECO:0007669"/>
    <property type="project" value="UniProtKB-KW"/>
</dbReference>
<evidence type="ECO:0000256" key="16">
    <source>
        <dbReference type="ARBA" id="ARBA00023316"/>
    </source>
</evidence>
<evidence type="ECO:0000256" key="15">
    <source>
        <dbReference type="ARBA" id="ARBA00023306"/>
    </source>
</evidence>
<comment type="cofactor">
    <cofactor evidence="1 19">
        <name>FAD</name>
        <dbReference type="ChEBI" id="CHEBI:57692"/>
    </cofactor>
</comment>
<keyword evidence="10 19" id="KW-0274">FAD</keyword>
<evidence type="ECO:0000256" key="18">
    <source>
        <dbReference type="ARBA" id="ARBA00048914"/>
    </source>
</evidence>
<keyword evidence="11 19" id="KW-0521">NADP</keyword>
<evidence type="ECO:0000256" key="14">
    <source>
        <dbReference type="ARBA" id="ARBA00023002"/>
    </source>
</evidence>
<dbReference type="InterPro" id="IPR016167">
    <property type="entry name" value="FAD-bd_PCMH_sub1"/>
</dbReference>